<proteinExistence type="predicted"/>
<evidence type="ECO:0000313" key="1">
    <source>
        <dbReference type="EMBL" id="JAH03536.1"/>
    </source>
</evidence>
<name>A0A0E9PFY7_ANGAN</name>
<accession>A0A0E9PFY7</accession>
<organism evidence="1">
    <name type="scientific">Anguilla anguilla</name>
    <name type="common">European freshwater eel</name>
    <name type="synonym">Muraena anguilla</name>
    <dbReference type="NCBI Taxonomy" id="7936"/>
    <lineage>
        <taxon>Eukaryota</taxon>
        <taxon>Metazoa</taxon>
        <taxon>Chordata</taxon>
        <taxon>Craniata</taxon>
        <taxon>Vertebrata</taxon>
        <taxon>Euteleostomi</taxon>
        <taxon>Actinopterygii</taxon>
        <taxon>Neopterygii</taxon>
        <taxon>Teleostei</taxon>
        <taxon>Anguilliformes</taxon>
        <taxon>Anguillidae</taxon>
        <taxon>Anguilla</taxon>
    </lineage>
</organism>
<reference evidence="1" key="1">
    <citation type="submission" date="2014-11" db="EMBL/GenBank/DDBJ databases">
        <authorList>
            <person name="Amaro Gonzalez C."/>
        </authorList>
    </citation>
    <scope>NUCLEOTIDE SEQUENCE</scope>
</reference>
<protein>
    <submittedName>
        <fullName evidence="1">Uncharacterized protein</fullName>
    </submittedName>
</protein>
<dbReference type="AlphaFoldDB" id="A0A0E9PFY7"/>
<dbReference type="EMBL" id="GBXM01105041">
    <property type="protein sequence ID" value="JAH03536.1"/>
    <property type="molecule type" value="Transcribed_RNA"/>
</dbReference>
<reference evidence="1" key="2">
    <citation type="journal article" date="2015" name="Fish Shellfish Immunol.">
        <title>Early steps in the European eel (Anguilla anguilla)-Vibrio vulnificus interaction in the gills: Role of the RtxA13 toxin.</title>
        <authorList>
            <person name="Callol A."/>
            <person name="Pajuelo D."/>
            <person name="Ebbesson L."/>
            <person name="Teles M."/>
            <person name="MacKenzie S."/>
            <person name="Amaro C."/>
        </authorList>
    </citation>
    <scope>NUCLEOTIDE SEQUENCE</scope>
</reference>
<sequence length="34" mass="4152">MNRVKWRKARRSLIGPVMWGFPREKRLLITQKAQ</sequence>